<protein>
    <submittedName>
        <fullName evidence="1">Uncharacterized protein</fullName>
    </submittedName>
</protein>
<evidence type="ECO:0000313" key="1">
    <source>
        <dbReference type="EMBL" id="RSM34819.1"/>
    </source>
</evidence>
<gene>
    <name evidence="1" type="ORF">DMA12_46775</name>
</gene>
<name>A0A428VVK7_AMYBA</name>
<dbReference type="RefSeq" id="WP_020646579.1">
    <property type="nucleotide sequence ID" value="NZ_QHHU01000125.1"/>
</dbReference>
<dbReference type="EMBL" id="QHHU01000125">
    <property type="protein sequence ID" value="RSM34819.1"/>
    <property type="molecule type" value="Genomic_DNA"/>
</dbReference>
<reference evidence="1 2" key="1">
    <citation type="submission" date="2018-05" db="EMBL/GenBank/DDBJ databases">
        <title>Evolution of GPA BGCs.</title>
        <authorList>
            <person name="Waglechner N."/>
            <person name="Wright G.D."/>
        </authorList>
    </citation>
    <scope>NUCLEOTIDE SEQUENCE [LARGE SCALE GENOMIC DNA]</scope>
    <source>
        <strain evidence="1 2">DSM 5908</strain>
    </source>
</reference>
<organism evidence="1 2">
    <name type="scientific">Amycolatopsis balhimycina DSM 5908</name>
    <dbReference type="NCBI Taxonomy" id="1081091"/>
    <lineage>
        <taxon>Bacteria</taxon>
        <taxon>Bacillati</taxon>
        <taxon>Actinomycetota</taxon>
        <taxon>Actinomycetes</taxon>
        <taxon>Pseudonocardiales</taxon>
        <taxon>Pseudonocardiaceae</taxon>
        <taxon>Amycolatopsis</taxon>
    </lineage>
</organism>
<dbReference type="OrthoDB" id="3637097at2"/>
<comment type="caution">
    <text evidence="1">The sequence shown here is derived from an EMBL/GenBank/DDBJ whole genome shotgun (WGS) entry which is preliminary data.</text>
</comment>
<keyword evidence="2" id="KW-1185">Reference proteome</keyword>
<proteinExistence type="predicted"/>
<sequence>MDLVRDDGADRYVVLQRKGQLFPAVYSAAHRFCRLPVWKDRDAVDPSPVLDSLEDVAMQAAFFCGVGLNASLERLLTAARAVADTVRTIQASSRPGLGGNVDERLRPDDGAVRRRLDHAITAFVESARADLRIDGSWLPVHPAS</sequence>
<dbReference type="AlphaFoldDB" id="A0A428VVK7"/>
<dbReference type="Proteomes" id="UP000286716">
    <property type="component" value="Unassembled WGS sequence"/>
</dbReference>
<accession>A0A428VVK7</accession>
<evidence type="ECO:0000313" key="2">
    <source>
        <dbReference type="Proteomes" id="UP000286716"/>
    </source>
</evidence>